<feature type="non-terminal residue" evidence="3">
    <location>
        <position position="1"/>
    </location>
</feature>
<comment type="caution">
    <text evidence="3">The sequence shown here is derived from an EMBL/GenBank/DDBJ whole genome shotgun (WGS) entry which is preliminary data.</text>
</comment>
<dbReference type="SUPFAM" id="SSF49299">
    <property type="entry name" value="PKD domain"/>
    <property type="match status" value="1"/>
</dbReference>
<dbReference type="CDD" id="cd00146">
    <property type="entry name" value="PKD"/>
    <property type="match status" value="1"/>
</dbReference>
<evidence type="ECO:0000313" key="3">
    <source>
        <dbReference type="EMBL" id="GAF71391.1"/>
    </source>
</evidence>
<feature type="region of interest" description="Disordered" evidence="1">
    <location>
        <begin position="1"/>
        <end position="27"/>
    </location>
</feature>
<name>X0S855_9ZZZZ</name>
<feature type="region of interest" description="Disordered" evidence="1">
    <location>
        <begin position="256"/>
        <end position="278"/>
    </location>
</feature>
<dbReference type="Pfam" id="PF22352">
    <property type="entry name" value="K319L-like_PKD"/>
    <property type="match status" value="1"/>
</dbReference>
<gene>
    <name evidence="3" type="ORF">S01H1_05169</name>
</gene>
<dbReference type="InterPro" id="IPR013783">
    <property type="entry name" value="Ig-like_fold"/>
</dbReference>
<accession>X0S855</accession>
<sequence>VSFTQGKRRNGDAVLSERSDPENALGEAQRDDTVNFVSLGFGGELILDIGKAVLNETGDDVQIIETTYANRDGSWESYPEQAEVYASQNGADWVLLGIDRQDGTFDLGELDWARYFRLVDITDPSEFSANVNGFDVDAIESLSNCESLPDEEGDEDGDGVFDEDDECPDTAAGAGVGDYGCAPLAADAGGDATIAFDGAVTLGGSPATSGGDGSYTYGWSPATGLSASDVANPTFTATAAGTFTLTLTVTDGHGETATDDVAIAPGSDPARDSPCAQA</sequence>
<evidence type="ECO:0000256" key="1">
    <source>
        <dbReference type="SAM" id="MobiDB-lite"/>
    </source>
</evidence>
<dbReference type="AlphaFoldDB" id="X0S855"/>
<dbReference type="EMBL" id="BARS01002693">
    <property type="protein sequence ID" value="GAF71391.1"/>
    <property type="molecule type" value="Genomic_DNA"/>
</dbReference>
<dbReference type="PROSITE" id="PS50093">
    <property type="entry name" value="PKD"/>
    <property type="match status" value="1"/>
</dbReference>
<dbReference type="InterPro" id="IPR035986">
    <property type="entry name" value="PKD_dom_sf"/>
</dbReference>
<dbReference type="Gene3D" id="2.60.40.10">
    <property type="entry name" value="Immunoglobulins"/>
    <property type="match status" value="1"/>
</dbReference>
<feature type="compositionally biased region" description="Basic and acidic residues" evidence="1">
    <location>
        <begin position="9"/>
        <end position="21"/>
    </location>
</feature>
<dbReference type="InterPro" id="IPR000601">
    <property type="entry name" value="PKD_dom"/>
</dbReference>
<evidence type="ECO:0000259" key="2">
    <source>
        <dbReference type="PROSITE" id="PS50093"/>
    </source>
</evidence>
<proteinExistence type="predicted"/>
<organism evidence="3">
    <name type="scientific">marine sediment metagenome</name>
    <dbReference type="NCBI Taxonomy" id="412755"/>
    <lineage>
        <taxon>unclassified sequences</taxon>
        <taxon>metagenomes</taxon>
        <taxon>ecological metagenomes</taxon>
    </lineage>
</organism>
<protein>
    <recommendedName>
        <fullName evidence="2">PKD domain-containing protein</fullName>
    </recommendedName>
</protein>
<reference evidence="3" key="1">
    <citation type="journal article" date="2014" name="Front. Microbiol.">
        <title>High frequency of phylogenetically diverse reductive dehalogenase-homologous genes in deep subseafloor sedimentary metagenomes.</title>
        <authorList>
            <person name="Kawai M."/>
            <person name="Futagami T."/>
            <person name="Toyoda A."/>
            <person name="Takaki Y."/>
            <person name="Nishi S."/>
            <person name="Hori S."/>
            <person name="Arai W."/>
            <person name="Tsubouchi T."/>
            <person name="Morono Y."/>
            <person name="Uchiyama I."/>
            <person name="Ito T."/>
            <person name="Fujiyama A."/>
            <person name="Inagaki F."/>
            <person name="Takami H."/>
        </authorList>
    </citation>
    <scope>NUCLEOTIDE SEQUENCE</scope>
    <source>
        <strain evidence="3">Expedition CK06-06</strain>
    </source>
</reference>
<feature type="domain" description="PKD" evidence="2">
    <location>
        <begin position="209"/>
        <end position="263"/>
    </location>
</feature>